<sequence>MHTSYAQHNVQRTISQSLRPEAISLIIQVSI</sequence>
<keyword evidence="1" id="KW-1185">Reference proteome</keyword>
<accession>A0A915JWK7</accession>
<proteinExistence type="predicted"/>
<evidence type="ECO:0000313" key="1">
    <source>
        <dbReference type="Proteomes" id="UP000887565"/>
    </source>
</evidence>
<protein>
    <submittedName>
        <fullName evidence="2">Uncharacterized protein</fullName>
    </submittedName>
</protein>
<evidence type="ECO:0000313" key="2">
    <source>
        <dbReference type="WBParaSite" id="nRc.2.0.1.t30706-RA"/>
    </source>
</evidence>
<reference evidence="2" key="1">
    <citation type="submission" date="2022-11" db="UniProtKB">
        <authorList>
            <consortium name="WormBaseParasite"/>
        </authorList>
    </citation>
    <scope>IDENTIFICATION</scope>
</reference>
<dbReference type="AlphaFoldDB" id="A0A915JWK7"/>
<dbReference type="WBParaSite" id="nRc.2.0.1.t30706-RA">
    <property type="protein sequence ID" value="nRc.2.0.1.t30706-RA"/>
    <property type="gene ID" value="nRc.2.0.1.g30706"/>
</dbReference>
<dbReference type="Proteomes" id="UP000887565">
    <property type="component" value="Unplaced"/>
</dbReference>
<name>A0A915JWK7_ROMCU</name>
<organism evidence="1 2">
    <name type="scientific">Romanomermis culicivorax</name>
    <name type="common">Nematode worm</name>
    <dbReference type="NCBI Taxonomy" id="13658"/>
    <lineage>
        <taxon>Eukaryota</taxon>
        <taxon>Metazoa</taxon>
        <taxon>Ecdysozoa</taxon>
        <taxon>Nematoda</taxon>
        <taxon>Enoplea</taxon>
        <taxon>Dorylaimia</taxon>
        <taxon>Mermithida</taxon>
        <taxon>Mermithoidea</taxon>
        <taxon>Mermithidae</taxon>
        <taxon>Romanomermis</taxon>
    </lineage>
</organism>